<organism evidence="2 3">
    <name type="scientific">Desulfovibrio piger ATCC 29098</name>
    <dbReference type="NCBI Taxonomy" id="411464"/>
    <lineage>
        <taxon>Bacteria</taxon>
        <taxon>Pseudomonadati</taxon>
        <taxon>Thermodesulfobacteriota</taxon>
        <taxon>Desulfovibrionia</taxon>
        <taxon>Desulfovibrionales</taxon>
        <taxon>Desulfovibrionaceae</taxon>
        <taxon>Desulfovibrio</taxon>
    </lineage>
</organism>
<feature type="transmembrane region" description="Helical" evidence="1">
    <location>
        <begin position="56"/>
        <end position="75"/>
    </location>
</feature>
<dbReference type="HOGENOM" id="CLU_2245641_0_0_7"/>
<reference evidence="2 3" key="2">
    <citation type="submission" date="2008-10" db="EMBL/GenBank/DDBJ databases">
        <authorList>
            <person name="Fulton L."/>
            <person name="Clifton S."/>
            <person name="Fulton B."/>
            <person name="Xu J."/>
            <person name="Minx P."/>
            <person name="Pepin K.H."/>
            <person name="Johnson M."/>
            <person name="Bhonagiri V."/>
            <person name="Nash W.E."/>
            <person name="Mardis E.R."/>
            <person name="Wilson R.K."/>
        </authorList>
    </citation>
    <scope>NUCLEOTIDE SEQUENCE [LARGE SCALE GENOMIC DNA]</scope>
    <source>
        <strain evidence="2 3">ATCC 29098</strain>
    </source>
</reference>
<proteinExistence type="predicted"/>
<keyword evidence="1" id="KW-0812">Transmembrane</keyword>
<keyword evidence="1" id="KW-1133">Transmembrane helix</keyword>
<name>B6WY17_9BACT</name>
<dbReference type="EMBL" id="ABXU01000088">
    <property type="protein sequence ID" value="EEB32073.1"/>
    <property type="molecule type" value="Genomic_DNA"/>
</dbReference>
<accession>B6WY17</accession>
<sequence length="116" mass="13183">MITDLLPAKEPVMTSSYKRSLYSSIVRIVANVMMIGAVFLGMYMASRSPMSSMSTFCLWFFGISIPVWMGAFALIRKIRQVYADEGATYIELPRQGASLVYWRVLEQPQHHLGIVR</sequence>
<protein>
    <submittedName>
        <fullName evidence="2">Uncharacterized protein</fullName>
    </submittedName>
</protein>
<evidence type="ECO:0000313" key="2">
    <source>
        <dbReference type="EMBL" id="EEB32073.1"/>
    </source>
</evidence>
<feature type="transmembrane region" description="Helical" evidence="1">
    <location>
        <begin position="21"/>
        <end position="44"/>
    </location>
</feature>
<dbReference type="AlphaFoldDB" id="B6WY17"/>
<dbReference type="STRING" id="901.DESPIGER_1476"/>
<comment type="caution">
    <text evidence="2">The sequence shown here is derived from an EMBL/GenBank/DDBJ whole genome shotgun (WGS) entry which is preliminary data.</text>
</comment>
<gene>
    <name evidence="2" type="ORF">DESPIG_02993</name>
</gene>
<reference evidence="2 3" key="1">
    <citation type="submission" date="2008-10" db="EMBL/GenBank/DDBJ databases">
        <title>Draft genome sequence of Desulvovibrio piger (ATCC 29098).</title>
        <authorList>
            <person name="Sudarsanam P."/>
            <person name="Ley R."/>
            <person name="Guruge J."/>
            <person name="Turnbaugh P.J."/>
            <person name="Mahowald M."/>
            <person name="Liep D."/>
            <person name="Gordon J."/>
        </authorList>
    </citation>
    <scope>NUCLEOTIDE SEQUENCE [LARGE SCALE GENOMIC DNA]</scope>
    <source>
        <strain evidence="2 3">ATCC 29098</strain>
    </source>
</reference>
<dbReference type="eggNOG" id="ENOG5032HCG">
    <property type="taxonomic scope" value="Bacteria"/>
</dbReference>
<evidence type="ECO:0000256" key="1">
    <source>
        <dbReference type="SAM" id="Phobius"/>
    </source>
</evidence>
<evidence type="ECO:0000313" key="3">
    <source>
        <dbReference type="Proteomes" id="UP000003676"/>
    </source>
</evidence>
<keyword evidence="1" id="KW-0472">Membrane</keyword>
<dbReference type="Proteomes" id="UP000003676">
    <property type="component" value="Unassembled WGS sequence"/>
</dbReference>